<dbReference type="OrthoDB" id="2224806at2"/>
<dbReference type="InterPro" id="IPR006829">
    <property type="entry name" value="LXG_dom"/>
</dbReference>
<evidence type="ECO:0000256" key="1">
    <source>
        <dbReference type="ARBA" id="ARBA00034117"/>
    </source>
</evidence>
<gene>
    <name evidence="3" type="ORF">IV66_GL001596</name>
</gene>
<organism evidence="3 4">
    <name type="scientific">Ligilactobacillus pobuzihii</name>
    <dbReference type="NCBI Taxonomy" id="449659"/>
    <lineage>
        <taxon>Bacteria</taxon>
        <taxon>Bacillati</taxon>
        <taxon>Bacillota</taxon>
        <taxon>Bacilli</taxon>
        <taxon>Lactobacillales</taxon>
        <taxon>Lactobacillaceae</taxon>
        <taxon>Ligilactobacillus</taxon>
    </lineage>
</organism>
<comment type="caution">
    <text evidence="3">The sequence shown here is derived from an EMBL/GenBank/DDBJ whole genome shotgun (WGS) entry which is preliminary data.</text>
</comment>
<dbReference type="Proteomes" id="UP000051886">
    <property type="component" value="Unassembled WGS sequence"/>
</dbReference>
<protein>
    <recommendedName>
        <fullName evidence="2">LXG domain-containing protein</fullName>
    </recommendedName>
</protein>
<dbReference type="STRING" id="449659.IV66_GL001596"/>
<dbReference type="PATRIC" id="fig|449659.4.peg.1624"/>
<keyword evidence="4" id="KW-1185">Reference proteome</keyword>
<dbReference type="EMBL" id="JQCN01000031">
    <property type="protein sequence ID" value="KRN99590.1"/>
    <property type="molecule type" value="Genomic_DNA"/>
</dbReference>
<dbReference type="AlphaFoldDB" id="A0A0R2LHT9"/>
<feature type="domain" description="LXG" evidence="2">
    <location>
        <begin position="9"/>
        <end position="149"/>
    </location>
</feature>
<evidence type="ECO:0000259" key="2">
    <source>
        <dbReference type="Pfam" id="PF04740"/>
    </source>
</evidence>
<accession>A0A0R2LHT9</accession>
<comment type="similarity">
    <text evidence="1">In the N-terminal section; belongs to the LXG family.</text>
</comment>
<dbReference type="RefSeq" id="WP_056993470.1">
    <property type="nucleotide sequence ID" value="NZ_JQCN01000031.1"/>
</dbReference>
<evidence type="ECO:0000313" key="3">
    <source>
        <dbReference type="EMBL" id="KRN99590.1"/>
    </source>
</evidence>
<dbReference type="Pfam" id="PF04740">
    <property type="entry name" value="LXG"/>
    <property type="match status" value="1"/>
</dbReference>
<reference evidence="3 4" key="1">
    <citation type="journal article" date="2015" name="Genome Announc.">
        <title>Expanding the biotechnology potential of lactobacilli through comparative genomics of 213 strains and associated genera.</title>
        <authorList>
            <person name="Sun Z."/>
            <person name="Harris H.M."/>
            <person name="McCann A."/>
            <person name="Guo C."/>
            <person name="Argimon S."/>
            <person name="Zhang W."/>
            <person name="Yang X."/>
            <person name="Jeffery I.B."/>
            <person name="Cooney J.C."/>
            <person name="Kagawa T.F."/>
            <person name="Liu W."/>
            <person name="Song Y."/>
            <person name="Salvetti E."/>
            <person name="Wrobel A."/>
            <person name="Rasinkangas P."/>
            <person name="Parkhill J."/>
            <person name="Rea M.C."/>
            <person name="O'Sullivan O."/>
            <person name="Ritari J."/>
            <person name="Douillard F.P."/>
            <person name="Paul Ross R."/>
            <person name="Yang R."/>
            <person name="Briner A.E."/>
            <person name="Felis G.E."/>
            <person name="de Vos W.M."/>
            <person name="Barrangou R."/>
            <person name="Klaenhammer T.R."/>
            <person name="Caufield P.W."/>
            <person name="Cui Y."/>
            <person name="Zhang H."/>
            <person name="O'Toole P.W."/>
        </authorList>
    </citation>
    <scope>NUCLEOTIDE SEQUENCE [LARGE SCALE GENOMIC DNA]</scope>
    <source>
        <strain evidence="3 4">NBRC 103219</strain>
    </source>
</reference>
<evidence type="ECO:0000313" key="4">
    <source>
        <dbReference type="Proteomes" id="UP000051886"/>
    </source>
</evidence>
<sequence length="497" mass="54700">MNFDFYILYEPLLTTYHDGAAYLLQQFDQEIQDFAETVHEYSSSAVIDTTEVTRLAGKFTNLLQDYTDIETKANSTYSSITDLVSVTKVSGTKFEQQMAKTKKVLSNTTKWMMEFNSKQGKTQAGFNEILSKQKADLASLNNAVTTNKSGQVSGIISIGAQKMYQMKDFKKSVKTGHAKVAKLEKSYDNHYHGMKYLWQEYSNTKVGKATSSLVNGKKAVNDYLDNSFIGDVKDRAVNGISLVGQLTTLDEKLGGKPGKKGMYGKLGQKTLDDLMYSWRKSKEFMRNNHMGKVAKKIPGSFRYNLEGFIRKGHLTDDYKIGSAIKSAGKKFSTISDPVKSFTKKGIQRISKSKSYRKISNTKVISKLGKHGKGVSALAWVSMGVDATFSYERAYHDKDSLGYKDVGKSVIHAGVDQIKQAGPLEGAMAGSAIGGPIGATVGFTAGAINSLAGIAAPKLKKKFYGGLEKGLDKGYDKFVKKPFSRGLKNLKKSISFGW</sequence>
<proteinExistence type="inferred from homology"/>
<name>A0A0R2LHT9_9LACO</name>